<name>A0AAN6TSS4_9PEZI</name>
<dbReference type="AlphaFoldDB" id="A0AAN6TSS4"/>
<reference evidence="1" key="1">
    <citation type="journal article" date="2023" name="Mol. Phylogenet. Evol.">
        <title>Genome-scale phylogeny and comparative genomics of the fungal order Sordariales.</title>
        <authorList>
            <person name="Hensen N."/>
            <person name="Bonometti L."/>
            <person name="Westerberg I."/>
            <person name="Brannstrom I.O."/>
            <person name="Guillou S."/>
            <person name="Cros-Aarteil S."/>
            <person name="Calhoun S."/>
            <person name="Haridas S."/>
            <person name="Kuo A."/>
            <person name="Mondo S."/>
            <person name="Pangilinan J."/>
            <person name="Riley R."/>
            <person name="LaButti K."/>
            <person name="Andreopoulos B."/>
            <person name="Lipzen A."/>
            <person name="Chen C."/>
            <person name="Yan M."/>
            <person name="Daum C."/>
            <person name="Ng V."/>
            <person name="Clum A."/>
            <person name="Steindorff A."/>
            <person name="Ohm R.A."/>
            <person name="Martin F."/>
            <person name="Silar P."/>
            <person name="Natvig D.O."/>
            <person name="Lalanne C."/>
            <person name="Gautier V."/>
            <person name="Ament-Velasquez S.L."/>
            <person name="Kruys A."/>
            <person name="Hutchinson M.I."/>
            <person name="Powell A.J."/>
            <person name="Barry K."/>
            <person name="Miller A.N."/>
            <person name="Grigoriev I.V."/>
            <person name="Debuchy R."/>
            <person name="Gladieux P."/>
            <person name="Hiltunen Thoren M."/>
            <person name="Johannesson H."/>
        </authorList>
    </citation>
    <scope>NUCLEOTIDE SEQUENCE</scope>
    <source>
        <strain evidence="1">CBS 731.68</strain>
    </source>
</reference>
<dbReference type="EMBL" id="MU853242">
    <property type="protein sequence ID" value="KAK4120045.1"/>
    <property type="molecule type" value="Genomic_DNA"/>
</dbReference>
<proteinExistence type="predicted"/>
<evidence type="ECO:0000313" key="2">
    <source>
        <dbReference type="Proteomes" id="UP001302602"/>
    </source>
</evidence>
<dbReference type="Proteomes" id="UP001302602">
    <property type="component" value="Unassembled WGS sequence"/>
</dbReference>
<reference evidence="1" key="2">
    <citation type="submission" date="2023-05" db="EMBL/GenBank/DDBJ databases">
        <authorList>
            <consortium name="Lawrence Berkeley National Laboratory"/>
            <person name="Steindorff A."/>
            <person name="Hensen N."/>
            <person name="Bonometti L."/>
            <person name="Westerberg I."/>
            <person name="Brannstrom I.O."/>
            <person name="Guillou S."/>
            <person name="Cros-Aarteil S."/>
            <person name="Calhoun S."/>
            <person name="Haridas S."/>
            <person name="Kuo A."/>
            <person name="Mondo S."/>
            <person name="Pangilinan J."/>
            <person name="Riley R."/>
            <person name="Labutti K."/>
            <person name="Andreopoulos B."/>
            <person name="Lipzen A."/>
            <person name="Chen C."/>
            <person name="Yanf M."/>
            <person name="Daum C."/>
            <person name="Ng V."/>
            <person name="Clum A."/>
            <person name="Ohm R."/>
            <person name="Martin F."/>
            <person name="Silar P."/>
            <person name="Natvig D."/>
            <person name="Lalanne C."/>
            <person name="Gautier V."/>
            <person name="Ament-Velasquez S.L."/>
            <person name="Kruys A."/>
            <person name="Hutchinson M.I."/>
            <person name="Powell A.J."/>
            <person name="Barry K."/>
            <person name="Miller A.N."/>
            <person name="Grigoriev I.V."/>
            <person name="Debuchy R."/>
            <person name="Gladieux P."/>
            <person name="Thoren M.H."/>
            <person name="Johannesson H."/>
        </authorList>
    </citation>
    <scope>NUCLEOTIDE SEQUENCE</scope>
    <source>
        <strain evidence="1">CBS 731.68</strain>
    </source>
</reference>
<dbReference type="RefSeq" id="XP_062643817.1">
    <property type="nucleotide sequence ID" value="XM_062791472.1"/>
</dbReference>
<evidence type="ECO:0000313" key="1">
    <source>
        <dbReference type="EMBL" id="KAK4120045.1"/>
    </source>
</evidence>
<accession>A0AAN6TSS4</accession>
<organism evidence="1 2">
    <name type="scientific">Parathielavia appendiculata</name>
    <dbReference type="NCBI Taxonomy" id="2587402"/>
    <lineage>
        <taxon>Eukaryota</taxon>
        <taxon>Fungi</taxon>
        <taxon>Dikarya</taxon>
        <taxon>Ascomycota</taxon>
        <taxon>Pezizomycotina</taxon>
        <taxon>Sordariomycetes</taxon>
        <taxon>Sordariomycetidae</taxon>
        <taxon>Sordariales</taxon>
        <taxon>Chaetomiaceae</taxon>
        <taxon>Parathielavia</taxon>
    </lineage>
</organism>
<gene>
    <name evidence="1" type="ORF">N657DRAFT_636920</name>
</gene>
<protein>
    <submittedName>
        <fullName evidence="1">Uncharacterized protein</fullName>
    </submittedName>
</protein>
<comment type="caution">
    <text evidence="1">The sequence shown here is derived from an EMBL/GenBank/DDBJ whole genome shotgun (WGS) entry which is preliminary data.</text>
</comment>
<sequence length="170" mass="18892">MDLNRGAWACCGLDCWVVRIKYVKILLKLVNGVFEARLKAREGRHLKILVKRISKLDKGPVLLRGGNWAAEPDSGEVDVTITKPGGHAANPAWALLCRSGPSGRERRELPRGALVVERNYRAIKPSRPFKLSTISSVQMLEIPVEAEDSFNLCQDCPILGRKYGFVTEVP</sequence>
<keyword evidence="2" id="KW-1185">Reference proteome</keyword>
<dbReference type="GeneID" id="87828241"/>